<dbReference type="PANTHER" id="PTHR35340">
    <property type="entry name" value="PQQ ENZYME REPEAT PROTEIN-RELATED"/>
    <property type="match status" value="1"/>
</dbReference>
<dbReference type="InterPro" id="IPR053143">
    <property type="entry name" value="Arylsulfate_ST"/>
</dbReference>
<protein>
    <recommendedName>
        <fullName evidence="1">Arylsulfotransferase N-terminal domain-containing protein</fullName>
    </recommendedName>
</protein>
<dbReference type="Pfam" id="PF05935">
    <property type="entry name" value="Arylsulfotrans"/>
    <property type="match status" value="1"/>
</dbReference>
<evidence type="ECO:0000259" key="1">
    <source>
        <dbReference type="Pfam" id="PF17425"/>
    </source>
</evidence>
<comment type="caution">
    <text evidence="2">The sequence shown here is derived from an EMBL/GenBank/DDBJ whole genome shotgun (WGS) entry which is preliminary data.</text>
</comment>
<dbReference type="InterPro" id="IPR011044">
    <property type="entry name" value="Quino_amine_DH_bsu"/>
</dbReference>
<organism evidence="2 3">
    <name type="scientific">Atlantibacter hermannii NBRC 105704</name>
    <dbReference type="NCBI Taxonomy" id="1115512"/>
    <lineage>
        <taxon>Bacteria</taxon>
        <taxon>Pseudomonadati</taxon>
        <taxon>Pseudomonadota</taxon>
        <taxon>Gammaproteobacteria</taxon>
        <taxon>Enterobacterales</taxon>
        <taxon>Enterobacteriaceae</taxon>
        <taxon>Atlantibacter</taxon>
    </lineage>
</organism>
<proteinExistence type="predicted"/>
<dbReference type="eggNOG" id="ENOG502ZAQ1">
    <property type="taxonomic scope" value="Bacteria"/>
</dbReference>
<dbReference type="InterPro" id="IPR035391">
    <property type="entry name" value="Arylsulfotran_N"/>
</dbReference>
<feature type="domain" description="Arylsulfotransferase N-terminal" evidence="1">
    <location>
        <begin position="51"/>
        <end position="127"/>
    </location>
</feature>
<dbReference type="RefSeq" id="WP_002436741.1">
    <property type="nucleotide sequence ID" value="NZ_BAFF01000008.1"/>
</dbReference>
<dbReference type="EMBL" id="BAFF01000008">
    <property type="protein sequence ID" value="GAB52730.1"/>
    <property type="molecule type" value="Genomic_DNA"/>
</dbReference>
<evidence type="ECO:0000313" key="3">
    <source>
        <dbReference type="Proteomes" id="UP000010297"/>
    </source>
</evidence>
<evidence type="ECO:0000313" key="2">
    <source>
        <dbReference type="EMBL" id="GAB52730.1"/>
    </source>
</evidence>
<dbReference type="InterPro" id="IPR010262">
    <property type="entry name" value="Arylsulfotransferase_bact"/>
</dbReference>
<dbReference type="PANTHER" id="PTHR35340:SF5">
    <property type="entry name" value="ASST-DOMAIN-CONTAINING PROTEIN"/>
    <property type="match status" value="1"/>
</dbReference>
<keyword evidence="3" id="KW-1185">Reference proteome</keyword>
<dbReference type="AlphaFoldDB" id="H5V422"/>
<dbReference type="SUPFAM" id="SSF50969">
    <property type="entry name" value="YVTN repeat-like/Quinoprotein amine dehydrogenase"/>
    <property type="match status" value="1"/>
</dbReference>
<dbReference type="Proteomes" id="UP000010297">
    <property type="component" value="Unassembled WGS sequence"/>
</dbReference>
<dbReference type="GO" id="GO:0004062">
    <property type="term" value="F:aryl sulfotransferase activity"/>
    <property type="evidence" value="ECO:0007669"/>
    <property type="project" value="InterPro"/>
</dbReference>
<dbReference type="Gene3D" id="2.60.40.3100">
    <property type="entry name" value="Arylsulphate sulphotransferase monomer, N-terminal domain"/>
    <property type="match status" value="1"/>
</dbReference>
<sequence>MTLPVPPLPTPRAPVVQGIDINNALVIDHANKYQLLLANISQNITQQNATIIANPFNTAPLCLYLGFYWPAAAETATITVGDKAGANIPLTFTQPLTPGANLVPVAGLIPGVINVITLETSFATTQYEYTTGALPPTDADSPTGFQKFPVISLDKPIADPASLAPGLYFTTHFNRYNLAIDYQAVVRWYTTQEIPSYNMLRLPDGHFISGAQNFDAYKTLYEFDIMGRVWTVYKLDNELHHSLSLRPNGQLVAGSEYSGLRPDGTHSVEDGVTFIDLATGYETAYYDMNYVMDRNRPTRPSAADATLNDWLHINQCYVNETNQLLVCSSRHQSAVFGVDLATSQLVFIMGNHENWSADYAEYLLTPCDENNIPLTWSADELNEKYWNWGQHNAIEVANSNTGFLDISLFNNGNYRSNDDAKSVESINNQSRIDHFRIDLTAKTVSKLSEIPGDNKGYSSLCGAKEIQANGNIVVHYGGATFDEKGQAITCDPGFSDIIYEGWGETAEGILPLQEISGSGEILLAVTFRSGRPKSLAVDGAGFRYDMTAFRVYKMPLFY</sequence>
<dbReference type="GeneID" id="92830819"/>
<name>H5V422_ATLHE</name>
<reference evidence="2 3" key="1">
    <citation type="submission" date="2012-02" db="EMBL/GenBank/DDBJ databases">
        <title>Whole genome shotgun sequence of Escherichia hermannii NBRC 105704.</title>
        <authorList>
            <person name="Yoshida I."/>
            <person name="Hosoyama A."/>
            <person name="Tsuchikane K."/>
            <person name="Katsumata H."/>
            <person name="Yamazaki S."/>
            <person name="Fujita N."/>
        </authorList>
    </citation>
    <scope>NUCLEOTIDE SEQUENCE [LARGE SCALE GENOMIC DNA]</scope>
    <source>
        <strain evidence="2 3">NBRC 105704</strain>
    </source>
</reference>
<gene>
    <name evidence="2" type="ORF">EH105704_08_01080</name>
</gene>
<accession>H5V422</accession>
<dbReference type="Pfam" id="PF17425">
    <property type="entry name" value="Arylsulfotran_N"/>
    <property type="match status" value="1"/>
</dbReference>
<dbReference type="InterPro" id="IPR038477">
    <property type="entry name" value="ASST_N_sf"/>
</dbReference>